<protein>
    <recommendedName>
        <fullName evidence="5 11">Dihydroorotate dehydrogenase (quinone), mitochondrial</fullName>
        <shortName evidence="11">DHOdehase</shortName>
        <ecNumber evidence="4 11">1.3.5.2</ecNumber>
    </recommendedName>
</protein>
<dbReference type="InterPro" id="IPR013785">
    <property type="entry name" value="Aldolase_TIM"/>
</dbReference>
<comment type="pathway">
    <text evidence="2 11">Pyrimidine metabolism; UMP biosynthesis via de novo pathway; orotate from (S)-dihydroorotate (quinone route): step 1/1.</text>
</comment>
<keyword evidence="11" id="KW-0496">Mitochondrion</keyword>
<sequence length="413" mass="43228">MSKLVRRLRGAAVAGGAAVVTALGYYTTLDVQKKFELASATGPLLRTLDAEDSHRLGILAAKWGLFPRETRPDPDCLRVQLWGRTFPNPIGLAAGFDKDAEAIKGLMGLGLGFLEVGSVTPKPQPGNDKPRVFRLPELKATINRYGFNSAGADAAAHHLESFWKRVEHHPDIKPGVLGVNLGKNKLSEDAADDYAIGLMKLGKYADFVVINVSSPNTPGLRALQGRQQLQDLVTFVKTTRDNLDWGPGGPPPLLVKIAPDVSDADKADIAAVVAATQVDGLVVGNTTISRPGAVAEHPQGGEAGGLSGPPLLSLSTQVLADMYRLTGGRVPLIGCGGVSSGEDAYAKIRAGASLVELYTALAYEGPAVVPAIKQQLAECLARDGFANVADAVGADHKAAGGGLKRSRSWGRGG</sequence>
<comment type="catalytic activity">
    <reaction evidence="10 11">
        <text>(S)-dihydroorotate + a quinone = orotate + a quinol</text>
        <dbReference type="Rhea" id="RHEA:30187"/>
        <dbReference type="ChEBI" id="CHEBI:24646"/>
        <dbReference type="ChEBI" id="CHEBI:30839"/>
        <dbReference type="ChEBI" id="CHEBI:30864"/>
        <dbReference type="ChEBI" id="CHEBI:132124"/>
        <dbReference type="EC" id="1.3.5.2"/>
    </reaction>
</comment>
<name>A0ABY8TLF5_TETOB</name>
<dbReference type="SUPFAM" id="SSF51395">
    <property type="entry name" value="FMN-linked oxidoreductases"/>
    <property type="match status" value="1"/>
</dbReference>
<dbReference type="PANTHER" id="PTHR48109">
    <property type="entry name" value="DIHYDROOROTATE DEHYDROGENASE (QUINONE), MITOCHONDRIAL-RELATED"/>
    <property type="match status" value="1"/>
</dbReference>
<evidence type="ECO:0000259" key="12">
    <source>
        <dbReference type="Pfam" id="PF01180"/>
    </source>
</evidence>
<accession>A0ABY8TLF5</accession>
<dbReference type="Gene3D" id="3.20.20.70">
    <property type="entry name" value="Aldolase class I"/>
    <property type="match status" value="1"/>
</dbReference>
<evidence type="ECO:0000256" key="11">
    <source>
        <dbReference type="RuleBase" id="RU361255"/>
    </source>
</evidence>
<evidence type="ECO:0000256" key="6">
    <source>
        <dbReference type="ARBA" id="ARBA00022630"/>
    </source>
</evidence>
<dbReference type="Pfam" id="PF01180">
    <property type="entry name" value="DHO_dh"/>
    <property type="match status" value="1"/>
</dbReference>
<gene>
    <name evidence="13" type="ORF">OEZ85_010157</name>
</gene>
<comment type="similarity">
    <text evidence="3 11">Belongs to the dihydroorotate dehydrogenase family. Type 2 subfamily.</text>
</comment>
<evidence type="ECO:0000256" key="2">
    <source>
        <dbReference type="ARBA" id="ARBA00005161"/>
    </source>
</evidence>
<evidence type="ECO:0000256" key="3">
    <source>
        <dbReference type="ARBA" id="ARBA00005359"/>
    </source>
</evidence>
<evidence type="ECO:0000256" key="8">
    <source>
        <dbReference type="ARBA" id="ARBA00023002"/>
    </source>
</evidence>
<dbReference type="NCBIfam" id="NF003645">
    <property type="entry name" value="PRK05286.1-2"/>
    <property type="match status" value="1"/>
</dbReference>
<evidence type="ECO:0000256" key="5">
    <source>
        <dbReference type="ARBA" id="ARBA00017599"/>
    </source>
</evidence>
<dbReference type="CDD" id="cd04738">
    <property type="entry name" value="DHOD_2_like"/>
    <property type="match status" value="1"/>
</dbReference>
<dbReference type="InterPro" id="IPR001295">
    <property type="entry name" value="Dihydroorotate_DH_CS"/>
</dbReference>
<comment type="cofactor">
    <cofactor evidence="11">
        <name>FMN</name>
        <dbReference type="ChEBI" id="CHEBI:58210"/>
    </cofactor>
    <text evidence="11">Binds 1 FMN per subunit.</text>
</comment>
<feature type="domain" description="Dihydroorotate dehydrogenase catalytic" evidence="12">
    <location>
        <begin position="77"/>
        <end position="380"/>
    </location>
</feature>
<proteinExistence type="inferred from homology"/>
<evidence type="ECO:0000313" key="14">
    <source>
        <dbReference type="Proteomes" id="UP001244341"/>
    </source>
</evidence>
<reference evidence="13 14" key="1">
    <citation type="submission" date="2023-05" db="EMBL/GenBank/DDBJ databases">
        <title>A 100% complete, gapless, phased diploid assembly of the Scenedesmus obliquus UTEX 3031 genome.</title>
        <authorList>
            <person name="Biondi T.C."/>
            <person name="Hanschen E.R."/>
            <person name="Kwon T."/>
            <person name="Eng W."/>
            <person name="Kruse C.P.S."/>
            <person name="Koehler S.I."/>
            <person name="Kunde Y."/>
            <person name="Gleasner C.D."/>
            <person name="You Mak K.T."/>
            <person name="Polle J."/>
            <person name="Hovde B.T."/>
            <person name="Starkenburg S.R."/>
        </authorList>
    </citation>
    <scope>NUCLEOTIDE SEQUENCE [LARGE SCALE GENOMIC DNA]</scope>
    <source>
        <strain evidence="13 14">DOE0152z</strain>
    </source>
</reference>
<dbReference type="EMBL" id="CP126209">
    <property type="protein sequence ID" value="WIA09944.1"/>
    <property type="molecule type" value="Genomic_DNA"/>
</dbReference>
<comment type="subcellular location">
    <subcellularLocation>
        <location evidence="1">Membrane</location>
    </subcellularLocation>
    <subcellularLocation>
        <location evidence="11">Mitochondrion inner membrane</location>
        <topology evidence="11">Single-pass membrane protein</topology>
    </subcellularLocation>
</comment>
<dbReference type="InterPro" id="IPR005719">
    <property type="entry name" value="Dihydroorotate_DH_2"/>
</dbReference>
<evidence type="ECO:0000256" key="9">
    <source>
        <dbReference type="ARBA" id="ARBA00023136"/>
    </source>
</evidence>
<dbReference type="InterPro" id="IPR050074">
    <property type="entry name" value="DHO_dehydrogenase"/>
</dbReference>
<dbReference type="NCBIfam" id="NF003652">
    <property type="entry name" value="PRK05286.2-5"/>
    <property type="match status" value="1"/>
</dbReference>
<dbReference type="EC" id="1.3.5.2" evidence="4 11"/>
<keyword evidence="8 11" id="KW-0560">Oxidoreductase</keyword>
<keyword evidence="11" id="KW-0999">Mitochondrion inner membrane</keyword>
<evidence type="ECO:0000256" key="1">
    <source>
        <dbReference type="ARBA" id="ARBA00004370"/>
    </source>
</evidence>
<dbReference type="PROSITE" id="PS00912">
    <property type="entry name" value="DHODEHASE_2"/>
    <property type="match status" value="1"/>
</dbReference>
<keyword evidence="14" id="KW-1185">Reference proteome</keyword>
<keyword evidence="9" id="KW-0472">Membrane</keyword>
<keyword evidence="7 11" id="KW-0288">FMN</keyword>
<dbReference type="NCBIfam" id="TIGR01036">
    <property type="entry name" value="pyrD_sub2"/>
    <property type="match status" value="1"/>
</dbReference>
<dbReference type="InterPro" id="IPR005720">
    <property type="entry name" value="Dihydroorotate_DH_cat"/>
</dbReference>
<dbReference type="Proteomes" id="UP001244341">
    <property type="component" value="Chromosome 2b"/>
</dbReference>
<evidence type="ECO:0000313" key="13">
    <source>
        <dbReference type="EMBL" id="WIA09944.1"/>
    </source>
</evidence>
<dbReference type="PROSITE" id="PS00911">
    <property type="entry name" value="DHODEHASE_1"/>
    <property type="match status" value="1"/>
</dbReference>
<organism evidence="13 14">
    <name type="scientific">Tetradesmus obliquus</name>
    <name type="common">Green alga</name>
    <name type="synonym">Acutodesmus obliquus</name>
    <dbReference type="NCBI Taxonomy" id="3088"/>
    <lineage>
        <taxon>Eukaryota</taxon>
        <taxon>Viridiplantae</taxon>
        <taxon>Chlorophyta</taxon>
        <taxon>core chlorophytes</taxon>
        <taxon>Chlorophyceae</taxon>
        <taxon>CS clade</taxon>
        <taxon>Sphaeropleales</taxon>
        <taxon>Scenedesmaceae</taxon>
        <taxon>Tetradesmus</taxon>
    </lineage>
</organism>
<evidence type="ECO:0000256" key="10">
    <source>
        <dbReference type="ARBA" id="ARBA00048639"/>
    </source>
</evidence>
<evidence type="ECO:0000256" key="7">
    <source>
        <dbReference type="ARBA" id="ARBA00022643"/>
    </source>
</evidence>
<dbReference type="PANTHER" id="PTHR48109:SF4">
    <property type="entry name" value="DIHYDROOROTATE DEHYDROGENASE (QUINONE), MITOCHONDRIAL"/>
    <property type="match status" value="1"/>
</dbReference>
<evidence type="ECO:0000256" key="4">
    <source>
        <dbReference type="ARBA" id="ARBA00012791"/>
    </source>
</evidence>
<keyword evidence="6 11" id="KW-0285">Flavoprotein</keyword>